<feature type="coiled-coil region" evidence="1">
    <location>
        <begin position="441"/>
        <end position="507"/>
    </location>
</feature>
<accession>K2NS82</accession>
<dbReference type="NCBIfam" id="TIGR01665">
    <property type="entry name" value="put_anti_recept"/>
    <property type="match status" value="1"/>
</dbReference>
<dbReference type="EMBL" id="AMQS01000047">
    <property type="protein sequence ID" value="EKF50443.1"/>
    <property type="molecule type" value="Genomic_DNA"/>
</dbReference>
<evidence type="ECO:0008006" key="6">
    <source>
        <dbReference type="Google" id="ProtNLM"/>
    </source>
</evidence>
<protein>
    <recommendedName>
        <fullName evidence="6">Peptidase S74 domain-containing protein</fullName>
    </recommendedName>
</protein>
<dbReference type="RefSeq" id="WP_003136875.1">
    <property type="nucleotide sequence ID" value="NZ_AMQS01000047.1"/>
</dbReference>
<name>K2NS82_9LACT</name>
<evidence type="ECO:0000259" key="3">
    <source>
        <dbReference type="Pfam" id="PF13884"/>
    </source>
</evidence>
<keyword evidence="1" id="KW-0175">Coiled coil</keyword>
<dbReference type="InterPro" id="IPR010572">
    <property type="entry name" value="Tail_dom"/>
</dbReference>
<dbReference type="Pfam" id="PF13884">
    <property type="entry name" value="Peptidase_S74"/>
    <property type="match status" value="1"/>
</dbReference>
<evidence type="ECO:0000313" key="4">
    <source>
        <dbReference type="EMBL" id="EKF50443.1"/>
    </source>
</evidence>
<gene>
    <name evidence="4" type="ORF">C426_2223</name>
</gene>
<proteinExistence type="predicted"/>
<dbReference type="PATRIC" id="fig|1231377.3.peg.2202"/>
<evidence type="ECO:0000259" key="2">
    <source>
        <dbReference type="Pfam" id="PF06605"/>
    </source>
</evidence>
<dbReference type="InterPro" id="IPR030392">
    <property type="entry name" value="S74_ICA"/>
</dbReference>
<dbReference type="eggNOG" id="COG4926">
    <property type="taxonomic scope" value="Bacteria"/>
</dbReference>
<reference evidence="4 5" key="1">
    <citation type="journal article" date="2012" name="J. Bacteriol.">
        <title>Genome Sequence of the Bacteriocin-Producing Strain Lactococcus garvieae DCC43.</title>
        <authorList>
            <person name="Gabrielsen C."/>
            <person name="Brede D.A."/>
            <person name="Hernandez P.E."/>
            <person name="Nes I.F."/>
            <person name="Diep D.B."/>
        </authorList>
    </citation>
    <scope>NUCLEOTIDE SEQUENCE [LARGE SCALE GENOMIC DNA]</scope>
    <source>
        <strain evidence="4 5">DCC43</strain>
    </source>
</reference>
<dbReference type="Proteomes" id="UP000006787">
    <property type="component" value="Unassembled WGS sequence"/>
</dbReference>
<dbReference type="InterPro" id="IPR007119">
    <property type="entry name" value="Phage_tail_spike_N"/>
</dbReference>
<evidence type="ECO:0000313" key="5">
    <source>
        <dbReference type="Proteomes" id="UP000006787"/>
    </source>
</evidence>
<sequence>MTYPILYSPGHTDFNNLGLGIMVDTTSATVTEELNGKFELDLQYPADGALAQYLINDALIKVPTGDQVDQLFRIKTIVEKIDGRLTVHAEHVSYIINDLPIKPSTSVVESVAQVALNSMLKAIADKHPLTVYSDITTIANAKWTIPNFKNPRNILGGVEGSILDIWGGEYQFDNYQIRLTNQRGHYSNTIIAYGRNLTDFEQEESILETYTSIYPYVNETSKNTPVIHTLPEYFVDSEHVDKYPNRRVAMVDFSDKFNDKNPYSEDKLRKFAQSYVKSNKIGVPKVTMKVSTVDLSGSLDESYNVEEVESLHLADTVKVFFELLGVTAEAKVVGAVWNVLLNQYDSYTLGAKKASFGQWVNDNVNEIKNTADTAKQTAINAAISADGKNTNYYGNSGDGFPANPKVGDLYFQKDGDKTTVYQWDGTSWVNIIDGDWQSDFEQEMQDKLDQAKQENDAAFADLDKQLSEAQTAIENVEAANEVVVQAVDQAQEDIKSVDEAATKALAEAMTGQSMATIVQNDLNNTKTVVSQLSDSITLAVQKNDVINQINVSTEGILIAGEKVHITGTTLIDNAVITTAMIKELDASAITTGTLAANLIVPTAGNLLMNSEFQSNGFFDGWDNTLGGISSPWYDSLAAYTDEYGSASSCAGINSLNEEVTTSDWRRLYQDVRAREGLAYSFSAQLRVTQSAVDSKGSYGGIGLSLRFLDKDKKELSATGGFITNNPDGPFTNYKVENKIAPTGTKFIRFTIAARGKVNGYATRAMMNRGTTVLPYTASTGQVVVGSDMIVDGAIVAQHLAAESVTAKALAVGSVNMGSAVVTGTLDANRINVINLDAGQIKVGTLNASNVKIINLDAGSITTGKLNVAVQINANSIVAGTLNASLLSGTTGYLKQVSTGRIINTIDSALQISTAGAFNHTTNASQLVLVSPKDPDSPYPGQMQYNQNPLASSGGTGLRFYHAQIHTTGAGTHLYLCPNEGGELRVSARSDITGIYKDVRAANFRVNSTAKSKKNIRSFKESALDIVNSLAIKSYIKNGRSEIGVIAEEADPQILSDDGESVALYDYISVAVKAIQEQNKIIQNLKSQIEEMEKHIA</sequence>
<feature type="domain" description="Tail spike" evidence="2">
    <location>
        <begin position="161"/>
        <end position="356"/>
    </location>
</feature>
<evidence type="ECO:0000256" key="1">
    <source>
        <dbReference type="SAM" id="Coils"/>
    </source>
</evidence>
<dbReference type="AlphaFoldDB" id="K2NS82"/>
<comment type="caution">
    <text evidence="4">The sequence shown here is derived from an EMBL/GenBank/DDBJ whole genome shotgun (WGS) entry which is preliminary data.</text>
</comment>
<dbReference type="eggNOG" id="COG0845">
    <property type="taxonomic scope" value="Bacteria"/>
</dbReference>
<dbReference type="Pfam" id="PF06605">
    <property type="entry name" value="Prophage_tail"/>
    <property type="match status" value="1"/>
</dbReference>
<feature type="domain" description="Peptidase S74" evidence="3">
    <location>
        <begin position="1009"/>
        <end position="1050"/>
    </location>
</feature>
<organism evidence="4 5">
    <name type="scientific">Lactococcus garvieae DCC43</name>
    <dbReference type="NCBI Taxonomy" id="1231377"/>
    <lineage>
        <taxon>Bacteria</taxon>
        <taxon>Bacillati</taxon>
        <taxon>Bacillota</taxon>
        <taxon>Bacilli</taxon>
        <taxon>Lactobacillales</taxon>
        <taxon>Streptococcaceae</taxon>
        <taxon>Lactococcus</taxon>
    </lineage>
</organism>